<comment type="similarity">
    <text evidence="5">Belongs to the CheB family.</text>
</comment>
<evidence type="ECO:0000259" key="10">
    <source>
        <dbReference type="PROSITE" id="PS50122"/>
    </source>
</evidence>
<evidence type="ECO:0000256" key="5">
    <source>
        <dbReference type="HAMAP-Rule" id="MF_00099"/>
    </source>
</evidence>
<dbReference type="GO" id="GO:0000156">
    <property type="term" value="F:phosphorelay response regulator activity"/>
    <property type="evidence" value="ECO:0007669"/>
    <property type="project" value="InterPro"/>
</dbReference>
<dbReference type="CDD" id="cd17541">
    <property type="entry name" value="REC_CheB-like"/>
    <property type="match status" value="1"/>
</dbReference>
<dbReference type="AlphaFoldDB" id="A0A845M6G3"/>
<dbReference type="PROSITE" id="PS50110">
    <property type="entry name" value="RESPONSE_REGULATORY"/>
    <property type="match status" value="1"/>
</dbReference>
<dbReference type="PIRSF" id="PIRSF000876">
    <property type="entry name" value="RR_chemtxs_CheB"/>
    <property type="match status" value="1"/>
</dbReference>
<dbReference type="GO" id="GO:0005737">
    <property type="term" value="C:cytoplasm"/>
    <property type="evidence" value="ECO:0007669"/>
    <property type="project" value="UniProtKB-SubCell"/>
</dbReference>
<keyword evidence="1 5" id="KW-0963">Cytoplasm</keyword>
<dbReference type="EC" id="3.5.1.44" evidence="5"/>
<comment type="domain">
    <text evidence="5">Contains a C-terminal catalytic domain, and an N-terminal region which modulates catalytic activity.</text>
</comment>
<dbReference type="GO" id="GO:0032259">
    <property type="term" value="P:methylation"/>
    <property type="evidence" value="ECO:0007669"/>
    <property type="project" value="UniProtKB-KW"/>
</dbReference>
<dbReference type="PROSITE" id="PS50122">
    <property type="entry name" value="CHEB"/>
    <property type="match status" value="1"/>
</dbReference>
<evidence type="ECO:0000256" key="3">
    <source>
        <dbReference type="ARBA" id="ARBA00022801"/>
    </source>
</evidence>
<dbReference type="CDD" id="cd16432">
    <property type="entry name" value="CheB_Rec"/>
    <property type="match status" value="1"/>
</dbReference>
<feature type="active site" evidence="5 6">
    <location>
        <position position="311"/>
    </location>
</feature>
<dbReference type="GO" id="GO:0008168">
    <property type="term" value="F:methyltransferase activity"/>
    <property type="evidence" value="ECO:0007669"/>
    <property type="project" value="UniProtKB-KW"/>
</dbReference>
<protein>
    <recommendedName>
        <fullName evidence="5">Protein-glutamate methylesterase/protein-glutamine glutaminase</fullName>
        <ecNumber evidence="5">3.1.1.61</ecNumber>
        <ecNumber evidence="5">3.5.1.44</ecNumber>
    </recommendedName>
</protein>
<evidence type="ECO:0000259" key="9">
    <source>
        <dbReference type="PROSITE" id="PS50110"/>
    </source>
</evidence>
<evidence type="ECO:0000256" key="7">
    <source>
        <dbReference type="PROSITE-ProRule" id="PRU00169"/>
    </source>
</evidence>
<reference evidence="11 12" key="1">
    <citation type="submission" date="2019-12" db="EMBL/GenBank/DDBJ databases">
        <title>Maritimibacter sp. nov. sp. isolated from sea sand.</title>
        <authorList>
            <person name="Kim J."/>
            <person name="Jeong S.E."/>
            <person name="Jung H.S."/>
            <person name="Jeon C.O."/>
        </authorList>
    </citation>
    <scope>NUCLEOTIDE SEQUENCE [LARGE SCALE GENOMIC DNA]</scope>
    <source>
        <strain evidence="11 12">DP07</strain>
    </source>
</reference>
<comment type="PTM">
    <text evidence="5">Phosphorylated by CheA. Phosphorylation of the N-terminal regulatory domain activates the methylesterase activity.</text>
</comment>
<keyword evidence="3 5" id="KW-0378">Hydrolase</keyword>
<dbReference type="InterPro" id="IPR001789">
    <property type="entry name" value="Sig_transdc_resp-reg_receiver"/>
</dbReference>
<feature type="active site" evidence="5 6">
    <location>
        <position position="189"/>
    </location>
</feature>
<dbReference type="NCBIfam" id="NF001965">
    <property type="entry name" value="PRK00742.1"/>
    <property type="match status" value="1"/>
</dbReference>
<dbReference type="GO" id="GO:0006935">
    <property type="term" value="P:chemotaxis"/>
    <property type="evidence" value="ECO:0007669"/>
    <property type="project" value="UniProtKB-UniRule"/>
</dbReference>
<evidence type="ECO:0000256" key="4">
    <source>
        <dbReference type="ARBA" id="ARBA00048267"/>
    </source>
</evidence>
<keyword evidence="12" id="KW-1185">Reference proteome</keyword>
<dbReference type="InterPro" id="IPR008248">
    <property type="entry name" value="CheB-like"/>
</dbReference>
<dbReference type="NCBIfam" id="NF009206">
    <property type="entry name" value="PRK12555.1"/>
    <property type="match status" value="1"/>
</dbReference>
<dbReference type="InterPro" id="IPR011006">
    <property type="entry name" value="CheY-like_superfamily"/>
</dbReference>
<evidence type="ECO:0000313" key="11">
    <source>
        <dbReference type="EMBL" id="MZR15176.1"/>
    </source>
</evidence>
<organism evidence="11 12">
    <name type="scientific">Maritimibacter harenae</name>
    <dbReference type="NCBI Taxonomy" id="2606218"/>
    <lineage>
        <taxon>Bacteria</taxon>
        <taxon>Pseudomonadati</taxon>
        <taxon>Pseudomonadota</taxon>
        <taxon>Alphaproteobacteria</taxon>
        <taxon>Rhodobacterales</taxon>
        <taxon>Roseobacteraceae</taxon>
        <taxon>Maritimibacter</taxon>
    </lineage>
</organism>
<name>A0A845M6G3_9RHOB</name>
<comment type="catalytic activity">
    <reaction evidence="5">
        <text>L-glutaminyl-[protein] + H2O = L-glutamyl-[protein] + NH4(+)</text>
        <dbReference type="Rhea" id="RHEA:16441"/>
        <dbReference type="Rhea" id="RHEA-COMP:10207"/>
        <dbReference type="Rhea" id="RHEA-COMP:10208"/>
        <dbReference type="ChEBI" id="CHEBI:15377"/>
        <dbReference type="ChEBI" id="CHEBI:28938"/>
        <dbReference type="ChEBI" id="CHEBI:29973"/>
        <dbReference type="ChEBI" id="CHEBI:30011"/>
        <dbReference type="EC" id="3.5.1.44"/>
    </reaction>
</comment>
<feature type="modified residue" description="4-aspartylphosphate" evidence="5 7">
    <location>
        <position position="57"/>
    </location>
</feature>
<feature type="domain" description="Response regulatory" evidence="9">
    <location>
        <begin position="6"/>
        <end position="123"/>
    </location>
</feature>
<evidence type="ECO:0000256" key="8">
    <source>
        <dbReference type="SAM" id="MobiDB-lite"/>
    </source>
</evidence>
<dbReference type="Gene3D" id="3.40.50.180">
    <property type="entry name" value="Methylesterase CheB, C-terminal domain"/>
    <property type="match status" value="1"/>
</dbReference>
<keyword evidence="5 7" id="KW-0597">Phosphoprotein</keyword>
<evidence type="ECO:0000256" key="1">
    <source>
        <dbReference type="ARBA" id="ARBA00022490"/>
    </source>
</evidence>
<dbReference type="SUPFAM" id="SSF52738">
    <property type="entry name" value="Methylesterase CheB, C-terminal domain"/>
    <property type="match status" value="1"/>
</dbReference>
<comment type="caution">
    <text evidence="11">The sequence shown here is derived from an EMBL/GenBank/DDBJ whole genome shotgun (WGS) entry which is preliminary data.</text>
</comment>
<dbReference type="InterPro" id="IPR035909">
    <property type="entry name" value="CheB_C"/>
</dbReference>
<feature type="active site" evidence="5 6">
    <location>
        <position position="215"/>
    </location>
</feature>
<accession>A0A845M6G3</accession>
<dbReference type="EC" id="3.1.1.61" evidence="5"/>
<evidence type="ECO:0000313" key="12">
    <source>
        <dbReference type="Proteomes" id="UP000467322"/>
    </source>
</evidence>
<dbReference type="SUPFAM" id="SSF52172">
    <property type="entry name" value="CheY-like"/>
    <property type="match status" value="1"/>
</dbReference>
<keyword evidence="11" id="KW-0489">Methyltransferase</keyword>
<evidence type="ECO:0000256" key="2">
    <source>
        <dbReference type="ARBA" id="ARBA00022500"/>
    </source>
</evidence>
<dbReference type="Pfam" id="PF00072">
    <property type="entry name" value="Response_reg"/>
    <property type="match status" value="1"/>
</dbReference>
<dbReference type="Proteomes" id="UP000467322">
    <property type="component" value="Unassembled WGS sequence"/>
</dbReference>
<dbReference type="Pfam" id="PF01339">
    <property type="entry name" value="CheB_methylest"/>
    <property type="match status" value="1"/>
</dbReference>
<keyword evidence="11" id="KW-0808">Transferase</keyword>
<dbReference type="EMBL" id="WTUX01000022">
    <property type="protein sequence ID" value="MZR15176.1"/>
    <property type="molecule type" value="Genomic_DNA"/>
</dbReference>
<dbReference type="Gene3D" id="3.40.50.2300">
    <property type="match status" value="1"/>
</dbReference>
<dbReference type="RefSeq" id="WP_161353596.1">
    <property type="nucleotide sequence ID" value="NZ_WTUX01000022.1"/>
</dbReference>
<gene>
    <name evidence="5 11" type="primary">cheB</name>
    <name evidence="11" type="ORF">GQE99_19330</name>
</gene>
<dbReference type="SMART" id="SM00448">
    <property type="entry name" value="REC"/>
    <property type="match status" value="1"/>
</dbReference>
<dbReference type="InterPro" id="IPR000673">
    <property type="entry name" value="Sig_transdc_resp-reg_Me-estase"/>
</dbReference>
<dbReference type="HAMAP" id="MF_00099">
    <property type="entry name" value="CheB_chemtxs"/>
    <property type="match status" value="1"/>
</dbReference>
<sequence>MSGKINVMIVDDSAAARRALSDLLAEDPGIRIAALAADPFEAAGKLSGGLPDVILLDLELPRMDGLTFLAKIMKQHPMPVVICSSHTENGSKAAMRALEIGACEVIGKPKLGSAAARQEAQIRLSDAVRAAAQAGRGRGLGNPARKKPLPKPAPFSPGPKLTADAILPPPRPQAPFPNGLPPIVAIGASTGGTEALSEVLPKLSRVTPPVVIVQHMPEKFTAAFAKRLDGLCQVAVREAANGDKALAGTVLIAPGDHHLLLRRQGQGYRVEIQNGPYVARHRPSVDVLFRSTAIAAGPGALGVLLTGMGDDGARGLLEMRDVGADTVVQDEKTSVVWGMPGEARRLGAASREKPLSAIPAEISAFAARSAPA</sequence>
<dbReference type="PANTHER" id="PTHR42872">
    <property type="entry name" value="PROTEIN-GLUTAMATE METHYLESTERASE/PROTEIN-GLUTAMINE GLUTAMINASE"/>
    <property type="match status" value="1"/>
</dbReference>
<keyword evidence="2 5" id="KW-0145">Chemotaxis</keyword>
<comment type="subcellular location">
    <subcellularLocation>
        <location evidence="5">Cytoplasm</location>
    </subcellularLocation>
</comment>
<feature type="region of interest" description="Disordered" evidence="8">
    <location>
        <begin position="133"/>
        <end position="157"/>
    </location>
</feature>
<evidence type="ECO:0000256" key="6">
    <source>
        <dbReference type="PROSITE-ProRule" id="PRU00050"/>
    </source>
</evidence>
<feature type="domain" description="CheB-type methylesterase" evidence="10">
    <location>
        <begin position="175"/>
        <end position="369"/>
    </location>
</feature>
<dbReference type="GO" id="GO:0050568">
    <property type="term" value="F:protein-glutamine glutaminase activity"/>
    <property type="evidence" value="ECO:0007669"/>
    <property type="project" value="UniProtKB-UniRule"/>
</dbReference>
<comment type="catalytic activity">
    <reaction evidence="4 5">
        <text>[protein]-L-glutamate 5-O-methyl ester + H2O = L-glutamyl-[protein] + methanol + H(+)</text>
        <dbReference type="Rhea" id="RHEA:23236"/>
        <dbReference type="Rhea" id="RHEA-COMP:10208"/>
        <dbReference type="Rhea" id="RHEA-COMP:10311"/>
        <dbReference type="ChEBI" id="CHEBI:15377"/>
        <dbReference type="ChEBI" id="CHEBI:15378"/>
        <dbReference type="ChEBI" id="CHEBI:17790"/>
        <dbReference type="ChEBI" id="CHEBI:29973"/>
        <dbReference type="ChEBI" id="CHEBI:82795"/>
        <dbReference type="EC" id="3.1.1.61"/>
    </reaction>
</comment>
<dbReference type="GO" id="GO:0008984">
    <property type="term" value="F:protein-glutamate methylesterase activity"/>
    <property type="evidence" value="ECO:0007669"/>
    <property type="project" value="UniProtKB-UniRule"/>
</dbReference>
<comment type="function">
    <text evidence="5">Involved in chemotaxis. Part of a chemotaxis signal transduction system that modulates chemotaxis in response to various stimuli. Catalyzes the demethylation of specific methylglutamate residues introduced into the chemoreceptors (methyl-accepting chemotaxis proteins or MCP) by CheR. Also mediates the irreversible deamidation of specific glutamine residues to glutamic acid.</text>
</comment>
<dbReference type="PANTHER" id="PTHR42872:SF6">
    <property type="entry name" value="PROTEIN-GLUTAMATE METHYLESTERASE_PROTEIN-GLUTAMINE GLUTAMINASE"/>
    <property type="match status" value="1"/>
</dbReference>
<proteinExistence type="inferred from homology"/>